<dbReference type="AlphaFoldDB" id="A0A178KHM0"/>
<evidence type="ECO:0000313" key="2">
    <source>
        <dbReference type="Proteomes" id="UP000078503"/>
    </source>
</evidence>
<evidence type="ECO:0008006" key="3">
    <source>
        <dbReference type="Google" id="ProtNLM"/>
    </source>
</evidence>
<evidence type="ECO:0000313" key="1">
    <source>
        <dbReference type="EMBL" id="OAN16495.1"/>
    </source>
</evidence>
<dbReference type="InterPro" id="IPR015315">
    <property type="entry name" value="DUF1963"/>
</dbReference>
<accession>A0A178KHM0</accession>
<dbReference type="RefSeq" id="WP_068330906.1">
    <property type="nucleotide sequence ID" value="NZ_LVHF01000019.1"/>
</dbReference>
<dbReference type="Proteomes" id="UP000078503">
    <property type="component" value="Unassembled WGS sequence"/>
</dbReference>
<name>A0A178KHM0_9GAMM</name>
<reference evidence="1 2" key="1">
    <citation type="submission" date="2016-03" db="EMBL/GenBank/DDBJ databases">
        <title>Photobacterium proteolyticum sp. nov. a protease producing bacterium isolated from ocean sediments of Laizhou Bay.</title>
        <authorList>
            <person name="Li Y."/>
        </authorList>
    </citation>
    <scope>NUCLEOTIDE SEQUENCE [LARGE SCALE GENOMIC DNA]</scope>
    <source>
        <strain evidence="1 2">R-40508</strain>
    </source>
</reference>
<dbReference type="STRING" id="858640.A3K86_10755"/>
<sequence length="264" mass="30553">MNIDKQKVNVPSVLKEFEKDLENLQRDYVSIKAKPLGCDLSNDTLELTKSKFLGFPFFPSDSQYPKDEKGKPMALIAQINFAEVPELEGFPTSGLLQLYFPVDDWWDMGSEKIIYHSSEDLQKRSITDFTFIDCKLYEELPIYKIHDLSFKKAIDTGCNEDSQFSFTFGSKDYWDFEEGLTESEKQEFNNYFSCSGHKIGGYADFTQGDPRDYDQKQMNDVQLLQIDVDDFIMFGDSGVGHIFINPDDLKSGHLERAYFYWDCC</sequence>
<dbReference type="InterPro" id="IPR035948">
    <property type="entry name" value="YwqG-like_sf"/>
</dbReference>
<dbReference type="Gene3D" id="2.30.320.10">
    <property type="entry name" value="YwqG-like"/>
    <property type="match status" value="1"/>
</dbReference>
<comment type="caution">
    <text evidence="1">The sequence shown here is derived from an EMBL/GenBank/DDBJ whole genome shotgun (WGS) entry which is preliminary data.</text>
</comment>
<protein>
    <recommendedName>
        <fullName evidence="3">Cytoplasmic protein</fullName>
    </recommendedName>
</protein>
<dbReference type="SUPFAM" id="SSF103032">
    <property type="entry name" value="Hypothetical protein YwqG"/>
    <property type="match status" value="1"/>
</dbReference>
<dbReference type="Pfam" id="PF09234">
    <property type="entry name" value="DUF1963"/>
    <property type="match status" value="1"/>
</dbReference>
<organism evidence="1 2">
    <name type="scientific">Photobacterium jeanii</name>
    <dbReference type="NCBI Taxonomy" id="858640"/>
    <lineage>
        <taxon>Bacteria</taxon>
        <taxon>Pseudomonadati</taxon>
        <taxon>Pseudomonadota</taxon>
        <taxon>Gammaproteobacteria</taxon>
        <taxon>Vibrionales</taxon>
        <taxon>Vibrionaceae</taxon>
        <taxon>Photobacterium</taxon>
    </lineage>
</organism>
<gene>
    <name evidence="1" type="ORF">A3K86_10755</name>
</gene>
<dbReference type="PANTHER" id="PTHR36436:SF6">
    <property type="entry name" value="SLL5081 PROTEIN"/>
    <property type="match status" value="1"/>
</dbReference>
<keyword evidence="2" id="KW-1185">Reference proteome</keyword>
<dbReference type="EMBL" id="LVHF01000019">
    <property type="protein sequence ID" value="OAN16495.1"/>
    <property type="molecule type" value="Genomic_DNA"/>
</dbReference>
<proteinExistence type="predicted"/>
<dbReference type="PANTHER" id="PTHR36436">
    <property type="entry name" value="SLL5081 PROTEIN"/>
    <property type="match status" value="1"/>
</dbReference>